<comment type="caution">
    <text evidence="2">The sequence shown here is derived from an EMBL/GenBank/DDBJ whole genome shotgun (WGS) entry which is preliminary data.</text>
</comment>
<feature type="region of interest" description="Disordered" evidence="1">
    <location>
        <begin position="1"/>
        <end position="30"/>
    </location>
</feature>
<dbReference type="EMBL" id="LGRX02004471">
    <property type="protein sequence ID" value="KAK3280252.1"/>
    <property type="molecule type" value="Genomic_DNA"/>
</dbReference>
<sequence length="101" mass="10767">MGIPTVSPSYGGCTHHSWNRHGSGGSVDGEIYPAASIAEFDNQSFTDKIGFTVCEQEASPPSPPPLNMRVTERGELCVLDDGTDDDMPSDGEPPTQESVVR</sequence>
<gene>
    <name evidence="2" type="ORF">CYMTET_11901</name>
</gene>
<feature type="region of interest" description="Disordered" evidence="1">
    <location>
        <begin position="79"/>
        <end position="101"/>
    </location>
</feature>
<evidence type="ECO:0000313" key="3">
    <source>
        <dbReference type="Proteomes" id="UP001190700"/>
    </source>
</evidence>
<evidence type="ECO:0000256" key="1">
    <source>
        <dbReference type="SAM" id="MobiDB-lite"/>
    </source>
</evidence>
<dbReference type="AlphaFoldDB" id="A0AAE0GLD0"/>
<name>A0AAE0GLD0_9CHLO</name>
<reference evidence="2 3" key="1">
    <citation type="journal article" date="2015" name="Genome Biol. Evol.">
        <title>Comparative Genomics of a Bacterivorous Green Alga Reveals Evolutionary Causalities and Consequences of Phago-Mixotrophic Mode of Nutrition.</title>
        <authorList>
            <person name="Burns J.A."/>
            <person name="Paasch A."/>
            <person name="Narechania A."/>
            <person name="Kim E."/>
        </authorList>
    </citation>
    <scope>NUCLEOTIDE SEQUENCE [LARGE SCALE GENOMIC DNA]</scope>
    <source>
        <strain evidence="2 3">PLY_AMNH</strain>
    </source>
</reference>
<evidence type="ECO:0000313" key="2">
    <source>
        <dbReference type="EMBL" id="KAK3280252.1"/>
    </source>
</evidence>
<proteinExistence type="predicted"/>
<accession>A0AAE0GLD0</accession>
<keyword evidence="3" id="KW-1185">Reference proteome</keyword>
<dbReference type="Proteomes" id="UP001190700">
    <property type="component" value="Unassembled WGS sequence"/>
</dbReference>
<protein>
    <submittedName>
        <fullName evidence="2">Uncharacterized protein</fullName>
    </submittedName>
</protein>
<organism evidence="2 3">
    <name type="scientific">Cymbomonas tetramitiformis</name>
    <dbReference type="NCBI Taxonomy" id="36881"/>
    <lineage>
        <taxon>Eukaryota</taxon>
        <taxon>Viridiplantae</taxon>
        <taxon>Chlorophyta</taxon>
        <taxon>Pyramimonadophyceae</taxon>
        <taxon>Pyramimonadales</taxon>
        <taxon>Pyramimonadaceae</taxon>
        <taxon>Cymbomonas</taxon>
    </lineage>
</organism>